<organism evidence="1 2">
    <name type="scientific">Sphaerodactylus townsendi</name>
    <dbReference type="NCBI Taxonomy" id="933632"/>
    <lineage>
        <taxon>Eukaryota</taxon>
        <taxon>Metazoa</taxon>
        <taxon>Chordata</taxon>
        <taxon>Craniata</taxon>
        <taxon>Vertebrata</taxon>
        <taxon>Euteleostomi</taxon>
        <taxon>Lepidosauria</taxon>
        <taxon>Squamata</taxon>
        <taxon>Bifurcata</taxon>
        <taxon>Gekkota</taxon>
        <taxon>Sphaerodactylidae</taxon>
        <taxon>Sphaerodactylus</taxon>
    </lineage>
</organism>
<proteinExistence type="predicted"/>
<protein>
    <submittedName>
        <fullName evidence="1">Uncharacterized protein</fullName>
    </submittedName>
</protein>
<reference evidence="1" key="1">
    <citation type="submission" date="2021-08" db="EMBL/GenBank/DDBJ databases">
        <title>The first chromosome-level gecko genome reveals the dynamic sex chromosomes of Neotropical dwarf geckos (Sphaerodactylidae: Sphaerodactylus).</title>
        <authorList>
            <person name="Pinto B.J."/>
            <person name="Keating S.E."/>
            <person name="Gamble T."/>
        </authorList>
    </citation>
    <scope>NUCLEOTIDE SEQUENCE</scope>
    <source>
        <strain evidence="1">TG3544</strain>
    </source>
</reference>
<accession>A0ACB8FA58</accession>
<comment type="caution">
    <text evidence="1">The sequence shown here is derived from an EMBL/GenBank/DDBJ whole genome shotgun (WGS) entry which is preliminary data.</text>
</comment>
<sequence length="76" mass="8303">MGRGSTEEAVPAGRGEARQAVEGNYTVIPDEESQPRRRLKRELKPGGKARVLHYPSGPFAEGELVALYLNAAPMRI</sequence>
<name>A0ACB8FA58_9SAUR</name>
<dbReference type="EMBL" id="CM037621">
    <property type="protein sequence ID" value="KAH8002116.1"/>
    <property type="molecule type" value="Genomic_DNA"/>
</dbReference>
<gene>
    <name evidence="1" type="ORF">K3G42_020573</name>
</gene>
<dbReference type="Proteomes" id="UP000827872">
    <property type="component" value="Linkage Group LG08"/>
</dbReference>
<evidence type="ECO:0000313" key="1">
    <source>
        <dbReference type="EMBL" id="KAH8002116.1"/>
    </source>
</evidence>
<evidence type="ECO:0000313" key="2">
    <source>
        <dbReference type="Proteomes" id="UP000827872"/>
    </source>
</evidence>
<keyword evidence="2" id="KW-1185">Reference proteome</keyword>